<dbReference type="GeneID" id="8441236"/>
<dbReference type="InParanoid" id="C4RRN5"/>
<dbReference type="SUPFAM" id="SSF52540">
    <property type="entry name" value="P-loop containing nucleoside triphosphate hydrolases"/>
    <property type="match status" value="1"/>
</dbReference>
<feature type="region of interest" description="Disordered" evidence="1">
    <location>
        <begin position="183"/>
        <end position="208"/>
    </location>
</feature>
<dbReference type="AlphaFoldDB" id="C4RRN5"/>
<proteinExistence type="predicted"/>
<dbReference type="GO" id="GO:0005524">
    <property type="term" value="F:ATP binding"/>
    <property type="evidence" value="ECO:0007669"/>
    <property type="project" value="InterPro"/>
</dbReference>
<evidence type="ECO:0000313" key="4">
    <source>
        <dbReference type="Proteomes" id="UP000002058"/>
    </source>
</evidence>
<dbReference type="EMBL" id="GG669481">
    <property type="protein sequence ID" value="EEP78113.1"/>
    <property type="molecule type" value="Genomic_DNA"/>
</dbReference>
<dbReference type="OrthoDB" id="4203119at2759"/>
<dbReference type="Proteomes" id="UP000002058">
    <property type="component" value="Unassembled WGS sequence"/>
</dbReference>
<dbReference type="GO" id="GO:0016887">
    <property type="term" value="F:ATP hydrolysis activity"/>
    <property type="evidence" value="ECO:0007669"/>
    <property type="project" value="InterPro"/>
</dbReference>
<dbReference type="PANTHER" id="PTHR23389:SF3">
    <property type="entry name" value="CHROMOSOME TRANSMISSION FIDELITY PROTEIN 18 HOMOLOG"/>
    <property type="match status" value="1"/>
</dbReference>
<reference evidence="4" key="1">
    <citation type="journal article" date="2009" name="Genome Res.">
        <title>Comparative genomic analyses of the human fungal pathogens Coccidioides and their relatives.</title>
        <authorList>
            <person name="Sharpton T.J."/>
            <person name="Stajich J.E."/>
            <person name="Rounsley S.D."/>
            <person name="Gardner M.J."/>
            <person name="Wortman J.R."/>
            <person name="Jordar V.S."/>
            <person name="Maiti R."/>
            <person name="Kodira C.D."/>
            <person name="Neafsey D.E."/>
            <person name="Zeng Q."/>
            <person name="Hung C.-Y."/>
            <person name="McMahan C."/>
            <person name="Muszewska A."/>
            <person name="Grynberg M."/>
            <person name="Mandel M.A."/>
            <person name="Kellner E.M."/>
            <person name="Barker B.M."/>
            <person name="Galgiani J.N."/>
            <person name="Orbach M.J."/>
            <person name="Kirkland T.N."/>
            <person name="Cole G.T."/>
            <person name="Henn M.R."/>
            <person name="Birren B.W."/>
            <person name="Taylor J.W."/>
        </authorList>
    </citation>
    <scope>NUCLEOTIDE SEQUENCE [LARGE SCALE GENOMIC DNA]</scope>
    <source>
        <strain evidence="4">UAMH 1704</strain>
    </source>
</reference>
<dbReference type="eggNOG" id="KOG1969">
    <property type="taxonomic scope" value="Eukaryota"/>
</dbReference>
<evidence type="ECO:0000313" key="3">
    <source>
        <dbReference type="EMBL" id="EEP78113.1"/>
    </source>
</evidence>
<dbReference type="Pfam" id="PF00004">
    <property type="entry name" value="AAA"/>
    <property type="match status" value="1"/>
</dbReference>
<dbReference type="CDD" id="cd00009">
    <property type="entry name" value="AAA"/>
    <property type="match status" value="1"/>
</dbReference>
<dbReference type="HOGENOM" id="CLU_848780_0_0_1"/>
<evidence type="ECO:0000256" key="1">
    <source>
        <dbReference type="SAM" id="MobiDB-lite"/>
    </source>
</evidence>
<sequence>MALFCAPSPLPHESPLENLIDHGKRKLNESADANAAKRAKYLGPFIVDESDDEDSQQGGIPGSRSRISVTEHTSWLGTTETQIYETQGTPYIRAPSLKTRDDDAVLNTPRNTATPVEVTSNSKEHLIIRKCSGESIRVPRRKPSLPVSYEQLIASRSMTAPGRATKSYYGIEIHRLMEEARDTRSKDKRSHNVPKLHQSVESPSGYQAQAGRNTLWTEKYRARRFKDLIGDDRTHRAVLRWLKGWDPIVFPSLAKSKAQNKTADLEEPNTHRKILLLTGPPGLGKTTLAHVCAKQAGYEVLEINASDERSRDVVKGRIKDAVGTENVK</sequence>
<dbReference type="Gene3D" id="3.40.50.300">
    <property type="entry name" value="P-loop containing nucleotide triphosphate hydrolases"/>
    <property type="match status" value="1"/>
</dbReference>
<dbReference type="VEuPathDB" id="FungiDB:UREG_07936"/>
<feature type="compositionally biased region" description="Polar residues" evidence="1">
    <location>
        <begin position="199"/>
        <end position="208"/>
    </location>
</feature>
<feature type="domain" description="ATPase AAA-type core" evidence="2">
    <location>
        <begin position="275"/>
        <end position="311"/>
    </location>
</feature>
<dbReference type="KEGG" id="ure:UREG_07936"/>
<dbReference type="GO" id="GO:0003677">
    <property type="term" value="F:DNA binding"/>
    <property type="evidence" value="ECO:0007669"/>
    <property type="project" value="TreeGrafter"/>
</dbReference>
<dbReference type="STRING" id="336963.C4RRN5"/>
<dbReference type="PANTHER" id="PTHR23389">
    <property type="entry name" value="CHROMOSOME TRANSMISSION FIDELITY FACTOR 18"/>
    <property type="match status" value="1"/>
</dbReference>
<dbReference type="InterPro" id="IPR003959">
    <property type="entry name" value="ATPase_AAA_core"/>
</dbReference>
<dbReference type="GO" id="GO:0005634">
    <property type="term" value="C:nucleus"/>
    <property type="evidence" value="ECO:0007669"/>
    <property type="project" value="TreeGrafter"/>
</dbReference>
<evidence type="ECO:0000259" key="2">
    <source>
        <dbReference type="Pfam" id="PF00004"/>
    </source>
</evidence>
<protein>
    <recommendedName>
        <fullName evidence="2">ATPase AAA-type core domain-containing protein</fullName>
    </recommendedName>
</protein>
<feature type="non-terminal residue" evidence="3">
    <location>
        <position position="328"/>
    </location>
</feature>
<accession>C4RRN5</accession>
<gene>
    <name evidence="3" type="ORF">UREG_07936</name>
</gene>
<dbReference type="RefSeq" id="XP_002582209.1">
    <property type="nucleotide sequence ID" value="XM_002582163.1"/>
</dbReference>
<keyword evidence="4" id="KW-1185">Reference proteome</keyword>
<organism evidence="3 4">
    <name type="scientific">Uncinocarpus reesii (strain UAMH 1704)</name>
    <dbReference type="NCBI Taxonomy" id="336963"/>
    <lineage>
        <taxon>Eukaryota</taxon>
        <taxon>Fungi</taxon>
        <taxon>Dikarya</taxon>
        <taxon>Ascomycota</taxon>
        <taxon>Pezizomycotina</taxon>
        <taxon>Eurotiomycetes</taxon>
        <taxon>Eurotiomycetidae</taxon>
        <taxon>Onygenales</taxon>
        <taxon>Onygenaceae</taxon>
        <taxon>Uncinocarpus</taxon>
    </lineage>
</organism>
<feature type="region of interest" description="Disordered" evidence="1">
    <location>
        <begin position="47"/>
        <end position="67"/>
    </location>
</feature>
<dbReference type="InterPro" id="IPR027417">
    <property type="entry name" value="P-loop_NTPase"/>
</dbReference>
<name>C4RRN5_UNCRE</name>